<evidence type="ECO:0000313" key="4">
    <source>
        <dbReference type="EMBL" id="BBO67734.1"/>
    </source>
</evidence>
<protein>
    <recommendedName>
        <fullName evidence="3">Solute-binding protein family 3/N-terminal domain-containing protein</fullName>
    </recommendedName>
</protein>
<dbReference type="PANTHER" id="PTHR35936">
    <property type="entry name" value="MEMBRANE-BOUND LYTIC MUREIN TRANSGLYCOSYLASE F"/>
    <property type="match status" value="1"/>
</dbReference>
<accession>A0A5K7YN07</accession>
<sequence>MGNNMKKILFTVMLAPLVWASFSGRGLADTIRWVQYDVSPYAAEHLPAGGFWCQMVKEALALHGHDATIRWFPLKRAFAMVEEGAADLSLGWLKTPEREKAVLFSDAPVARSPVVIFHRRDKAFDWETLDDLKGLRIGDRLGNVNGGKAYLAAEKAGVISVERVPTDEQNLKKLLKGRIDVIVGAESMIKGVLRDRFLPQERSKIAMHPRPLHVVYGYAVFNRQLSPHLIRAFNDGIRQLRENGRFDQLSRETMQQ</sequence>
<evidence type="ECO:0000259" key="3">
    <source>
        <dbReference type="Pfam" id="PF00497"/>
    </source>
</evidence>
<proteinExistence type="predicted"/>
<dbReference type="Gene3D" id="3.40.190.10">
    <property type="entry name" value="Periplasmic binding protein-like II"/>
    <property type="match status" value="2"/>
</dbReference>
<reference evidence="4 5" key="1">
    <citation type="submission" date="2019-11" db="EMBL/GenBank/DDBJ databases">
        <title>Comparative genomics of hydrocarbon-degrading Desulfosarcina strains.</title>
        <authorList>
            <person name="Watanabe M."/>
            <person name="Kojima H."/>
            <person name="Fukui M."/>
        </authorList>
    </citation>
    <scope>NUCLEOTIDE SEQUENCE [LARGE SCALE GENOMIC DNA]</scope>
    <source>
        <strain evidence="4 5">PL12</strain>
    </source>
</reference>
<evidence type="ECO:0000313" key="5">
    <source>
        <dbReference type="Proteomes" id="UP000427906"/>
    </source>
</evidence>
<dbReference type="EMBL" id="AP021874">
    <property type="protein sequence ID" value="BBO67734.1"/>
    <property type="molecule type" value="Genomic_DNA"/>
</dbReference>
<feature type="signal peptide" evidence="2">
    <location>
        <begin position="1"/>
        <end position="28"/>
    </location>
</feature>
<dbReference type="InterPro" id="IPR001638">
    <property type="entry name" value="Solute-binding_3/MltF_N"/>
</dbReference>
<dbReference type="KEGG" id="dalk:DSCA_16640"/>
<evidence type="ECO:0000256" key="1">
    <source>
        <dbReference type="ARBA" id="ARBA00022729"/>
    </source>
</evidence>
<organism evidence="4 5">
    <name type="scientific">Desulfosarcina alkanivorans</name>
    <dbReference type="NCBI Taxonomy" id="571177"/>
    <lineage>
        <taxon>Bacteria</taxon>
        <taxon>Pseudomonadati</taxon>
        <taxon>Thermodesulfobacteriota</taxon>
        <taxon>Desulfobacteria</taxon>
        <taxon>Desulfobacterales</taxon>
        <taxon>Desulfosarcinaceae</taxon>
        <taxon>Desulfosarcina</taxon>
    </lineage>
</organism>
<feature type="chain" id="PRO_5024410133" description="Solute-binding protein family 3/N-terminal domain-containing protein" evidence="2">
    <location>
        <begin position="29"/>
        <end position="256"/>
    </location>
</feature>
<dbReference type="PANTHER" id="PTHR35936:SF25">
    <property type="entry name" value="ABC TRANSPORTER SUBSTRATE-BINDING PROTEIN"/>
    <property type="match status" value="1"/>
</dbReference>
<dbReference type="OrthoDB" id="5452509at2"/>
<dbReference type="SUPFAM" id="SSF53850">
    <property type="entry name" value="Periplasmic binding protein-like II"/>
    <property type="match status" value="1"/>
</dbReference>
<keyword evidence="1 2" id="KW-0732">Signal</keyword>
<evidence type="ECO:0000256" key="2">
    <source>
        <dbReference type="SAM" id="SignalP"/>
    </source>
</evidence>
<dbReference type="Proteomes" id="UP000427906">
    <property type="component" value="Chromosome"/>
</dbReference>
<gene>
    <name evidence="4" type="ORF">DSCA_16640</name>
</gene>
<feature type="domain" description="Solute-binding protein family 3/N-terminal" evidence="3">
    <location>
        <begin position="50"/>
        <end position="252"/>
    </location>
</feature>
<dbReference type="AlphaFoldDB" id="A0A5K7YN07"/>
<dbReference type="Pfam" id="PF00497">
    <property type="entry name" value="SBP_bac_3"/>
    <property type="match status" value="1"/>
</dbReference>
<name>A0A5K7YN07_9BACT</name>
<keyword evidence="5" id="KW-1185">Reference proteome</keyword>